<organism evidence="10 11">
    <name type="scientific">Pseudothermotoga hypogea DSM 11164 = NBRC 106472</name>
    <dbReference type="NCBI Taxonomy" id="1123384"/>
    <lineage>
        <taxon>Bacteria</taxon>
        <taxon>Thermotogati</taxon>
        <taxon>Thermotogota</taxon>
        <taxon>Thermotogae</taxon>
        <taxon>Thermotogales</taxon>
        <taxon>Thermotogaceae</taxon>
        <taxon>Pseudothermotoga</taxon>
    </lineage>
</organism>
<keyword evidence="4 8" id="KW-0658">Purine biosynthesis</keyword>
<name>A0A0X1KSC7_9THEM</name>
<feature type="binding site" evidence="8">
    <location>
        <begin position="14"/>
        <end position="16"/>
    </location>
    <ligand>
        <name>N(1)-(5-phospho-beta-D-ribosyl)glycinamide</name>
        <dbReference type="ChEBI" id="CHEBI:143788"/>
    </ligand>
</feature>
<keyword evidence="5" id="KW-0378">Hydrolase</keyword>
<dbReference type="PATRIC" id="fig|1123384.7.peg.1714"/>
<feature type="site" description="Raises pKa of active site His" evidence="8">
    <location>
        <position position="152"/>
    </location>
</feature>
<feature type="active site" description="Proton donor" evidence="8">
    <location>
        <position position="111"/>
    </location>
</feature>
<dbReference type="NCBIfam" id="TIGR00639">
    <property type="entry name" value="PurN"/>
    <property type="match status" value="1"/>
</dbReference>
<comment type="similarity">
    <text evidence="6 8">Belongs to the GART family.</text>
</comment>
<evidence type="ECO:0000256" key="6">
    <source>
        <dbReference type="ARBA" id="ARBA00038440"/>
    </source>
</evidence>
<evidence type="ECO:0000313" key="10">
    <source>
        <dbReference type="EMBL" id="AJC74225.1"/>
    </source>
</evidence>
<dbReference type="PROSITE" id="PS00373">
    <property type="entry name" value="GART"/>
    <property type="match status" value="1"/>
</dbReference>
<proteinExistence type="inferred from homology"/>
<dbReference type="Gene3D" id="3.40.50.170">
    <property type="entry name" value="Formyl transferase, N-terminal domain"/>
    <property type="match status" value="1"/>
</dbReference>
<evidence type="ECO:0000313" key="11">
    <source>
        <dbReference type="Proteomes" id="UP000077469"/>
    </source>
</evidence>
<sequence>MRKASLGILVSGTGTNMYSIAKKCLSGELPAVVSVVISSRENAPALEKARSLGIPSYVVRKKDFQSQTEYEDKMIAILKAHNVDLVVLAGFLNILSPYFIDAFRWKIINVHPSLIPAFCGPGYYGMKVHEAVIQYGVKITGVTVHFVDESVDGGPIILQRPVEVDDDDTPETLAEKVKQVEHEVLPEAIKLIVENELRIVGRKVLIRREDDA</sequence>
<dbReference type="AlphaFoldDB" id="A0A0X1KSC7"/>
<dbReference type="GO" id="GO:0006730">
    <property type="term" value="P:one-carbon metabolic process"/>
    <property type="evidence" value="ECO:0007669"/>
    <property type="project" value="UniProtKB-KW"/>
</dbReference>
<dbReference type="STRING" id="1123384.AJ81_08555"/>
<dbReference type="InterPro" id="IPR004810">
    <property type="entry name" value="PurU"/>
</dbReference>
<evidence type="ECO:0000259" key="9">
    <source>
        <dbReference type="Pfam" id="PF00551"/>
    </source>
</evidence>
<dbReference type="GO" id="GO:0004644">
    <property type="term" value="F:phosphoribosylglycinamide formyltransferase activity"/>
    <property type="evidence" value="ECO:0007669"/>
    <property type="project" value="UniProtKB-UniRule"/>
</dbReference>
<comment type="caution">
    <text evidence="8">Lacks conserved residue(s) required for the propagation of feature annotation.</text>
</comment>
<comment type="function">
    <text evidence="8">Catalyzes the transfer of a formyl group from 10-formyltetrahydrofolate to 5-phospho-ribosyl-glycinamide (GAR), producing 5-phospho-ribosyl-N-formylglycinamide (FGAR) and tetrahydrofolate.</text>
</comment>
<dbReference type="KEGG" id="phy:AJ81_08555"/>
<reference evidence="10 11" key="1">
    <citation type="submission" date="2014-01" db="EMBL/GenBank/DDBJ databases">
        <title>Genome sequencing of Thermotog hypogea.</title>
        <authorList>
            <person name="Zhang X."/>
            <person name="Alvare G."/>
            <person name="Fristensky B."/>
            <person name="Chen L."/>
            <person name="Suen T."/>
            <person name="Chen Q."/>
            <person name="Ma K."/>
        </authorList>
    </citation>
    <scope>NUCLEOTIDE SEQUENCE [LARGE SCALE GENOMIC DNA]</scope>
    <source>
        <strain evidence="10 11">DSM 11164</strain>
    </source>
</reference>
<protein>
    <recommendedName>
        <fullName evidence="8">Phosphoribosylglycinamide formyltransferase</fullName>
        <ecNumber evidence="8">2.1.2.2</ecNumber>
    </recommendedName>
    <alternativeName>
        <fullName evidence="8">5'-phosphoribosylglycinamide transformylase</fullName>
    </alternativeName>
    <alternativeName>
        <fullName evidence="8">GAR transformylase</fullName>
        <shortName evidence="8">GART</shortName>
    </alternativeName>
</protein>
<accession>A0A0X1KSC7</accession>
<dbReference type="InterPro" id="IPR001555">
    <property type="entry name" value="GART_AS"/>
</dbReference>
<evidence type="ECO:0000256" key="5">
    <source>
        <dbReference type="ARBA" id="ARBA00022801"/>
    </source>
</evidence>
<comment type="catalytic activity">
    <reaction evidence="7 8">
        <text>N(1)-(5-phospho-beta-D-ribosyl)glycinamide + (6R)-10-formyltetrahydrofolate = N(2)-formyl-N(1)-(5-phospho-beta-D-ribosyl)glycinamide + (6S)-5,6,7,8-tetrahydrofolate + H(+)</text>
        <dbReference type="Rhea" id="RHEA:15053"/>
        <dbReference type="ChEBI" id="CHEBI:15378"/>
        <dbReference type="ChEBI" id="CHEBI:57453"/>
        <dbReference type="ChEBI" id="CHEBI:143788"/>
        <dbReference type="ChEBI" id="CHEBI:147286"/>
        <dbReference type="ChEBI" id="CHEBI:195366"/>
        <dbReference type="EC" id="2.1.2.2"/>
    </reaction>
</comment>
<evidence type="ECO:0000256" key="2">
    <source>
        <dbReference type="ARBA" id="ARBA00022563"/>
    </source>
</evidence>
<evidence type="ECO:0000256" key="1">
    <source>
        <dbReference type="ARBA" id="ARBA00005054"/>
    </source>
</evidence>
<dbReference type="GO" id="GO:0005829">
    <property type="term" value="C:cytosol"/>
    <property type="evidence" value="ECO:0007669"/>
    <property type="project" value="TreeGrafter"/>
</dbReference>
<evidence type="ECO:0000256" key="8">
    <source>
        <dbReference type="HAMAP-Rule" id="MF_01930"/>
    </source>
</evidence>
<evidence type="ECO:0000256" key="4">
    <source>
        <dbReference type="ARBA" id="ARBA00022755"/>
    </source>
</evidence>
<dbReference type="EC" id="2.1.2.2" evidence="8"/>
<dbReference type="HAMAP" id="MF_01930">
    <property type="entry name" value="PurN"/>
    <property type="match status" value="1"/>
</dbReference>
<evidence type="ECO:0000256" key="7">
    <source>
        <dbReference type="ARBA" id="ARBA00047664"/>
    </source>
</evidence>
<dbReference type="GO" id="GO:0008864">
    <property type="term" value="F:formyltetrahydrofolate deformylase activity"/>
    <property type="evidence" value="ECO:0007669"/>
    <property type="project" value="InterPro"/>
</dbReference>
<dbReference type="PANTHER" id="PTHR43369:SF2">
    <property type="entry name" value="PHOSPHORIBOSYLGLYCINAMIDE FORMYLTRANSFERASE"/>
    <property type="match status" value="1"/>
</dbReference>
<dbReference type="EMBL" id="CP007141">
    <property type="protein sequence ID" value="AJC74225.1"/>
    <property type="molecule type" value="Genomic_DNA"/>
</dbReference>
<dbReference type="InterPro" id="IPR004607">
    <property type="entry name" value="GART"/>
</dbReference>
<dbReference type="InterPro" id="IPR036477">
    <property type="entry name" value="Formyl_transf_N_sf"/>
</dbReference>
<dbReference type="SUPFAM" id="SSF53328">
    <property type="entry name" value="Formyltransferase"/>
    <property type="match status" value="1"/>
</dbReference>
<dbReference type="GO" id="GO:0006189">
    <property type="term" value="P:'de novo' IMP biosynthetic process"/>
    <property type="evidence" value="ECO:0007669"/>
    <property type="project" value="UniProtKB-UniRule"/>
</dbReference>
<dbReference type="UniPathway" id="UPA00074">
    <property type="reaction ID" value="UER00126"/>
</dbReference>
<feature type="binding site" evidence="8">
    <location>
        <position position="109"/>
    </location>
    <ligand>
        <name>(6R)-10-formyltetrahydrofolate</name>
        <dbReference type="ChEBI" id="CHEBI:195366"/>
    </ligand>
</feature>
<feature type="domain" description="Formyl transferase N-terminal" evidence="9">
    <location>
        <begin position="8"/>
        <end position="189"/>
    </location>
</feature>
<dbReference type="CDD" id="cd08645">
    <property type="entry name" value="FMT_core_GART"/>
    <property type="match status" value="1"/>
</dbReference>
<dbReference type="PANTHER" id="PTHR43369">
    <property type="entry name" value="PHOSPHORIBOSYLGLYCINAMIDE FORMYLTRANSFERASE"/>
    <property type="match status" value="1"/>
</dbReference>
<dbReference type="Pfam" id="PF00551">
    <property type="entry name" value="Formyl_trans_N"/>
    <property type="match status" value="1"/>
</dbReference>
<keyword evidence="11" id="KW-1185">Reference proteome</keyword>
<dbReference type="Proteomes" id="UP000077469">
    <property type="component" value="Chromosome"/>
</dbReference>
<dbReference type="PaxDb" id="1123384-AJ81_08555"/>
<dbReference type="InterPro" id="IPR002376">
    <property type="entry name" value="Formyl_transf_N"/>
</dbReference>
<comment type="pathway">
    <text evidence="1 8">Purine metabolism; IMP biosynthesis via de novo pathway; N(2)-formyl-N(1)-(5-phospho-D-ribosyl)glycinamide from N(1)-(5-phospho-D-ribosyl)glycinamide (10-formyl THF route): step 1/1.</text>
</comment>
<keyword evidence="2" id="KW-0554">One-carbon metabolism</keyword>
<dbReference type="RefSeq" id="WP_031505124.1">
    <property type="nucleotide sequence ID" value="NC_022795.1"/>
</dbReference>
<keyword evidence="3 8" id="KW-0808">Transferase</keyword>
<dbReference type="OrthoDB" id="9806170at2"/>
<dbReference type="PRINTS" id="PR01575">
    <property type="entry name" value="FFH4HYDRLASE"/>
</dbReference>
<gene>
    <name evidence="8" type="primary">purN</name>
    <name evidence="10" type="ORF">AJ81_08555</name>
</gene>
<evidence type="ECO:0000256" key="3">
    <source>
        <dbReference type="ARBA" id="ARBA00022679"/>
    </source>
</evidence>